<gene>
    <name evidence="1" type="ordered locus">Rta_14315</name>
</gene>
<name>F5Y456_RAMTT</name>
<dbReference type="EMBL" id="CP000245">
    <property type="protein sequence ID" value="AEG92521.1"/>
    <property type="molecule type" value="Genomic_DNA"/>
</dbReference>
<keyword evidence="2" id="KW-1185">Reference proteome</keyword>
<dbReference type="OrthoDB" id="5180013at2"/>
<dbReference type="STRING" id="365046.Rta_14315"/>
<reference evidence="2" key="1">
    <citation type="submission" date="2006-01" db="EMBL/GenBank/DDBJ databases">
        <title>Genome of the cyst-dividing bacterium Ramlibacter tataouinensis.</title>
        <authorList>
            <person name="Barakat M."/>
            <person name="Ortet P."/>
            <person name="De Luca G."/>
            <person name="Jourlin-Castelli C."/>
            <person name="Ansaldi M."/>
            <person name="Py B."/>
            <person name="Fichant G."/>
            <person name="Coutinho P."/>
            <person name="Voulhoux R."/>
            <person name="Bastien O."/>
            <person name="Roy S."/>
            <person name="Marechal E."/>
            <person name="Henrissat B."/>
            <person name="Quentin Y."/>
            <person name="Noirot P."/>
            <person name="Filloux A."/>
            <person name="Mejean V."/>
            <person name="DuBow M."/>
            <person name="Barras F."/>
            <person name="Heulin T."/>
        </authorList>
    </citation>
    <scope>NUCLEOTIDE SEQUENCE [LARGE SCALE GENOMIC DNA]</scope>
    <source>
        <strain evidence="2">ATCC BAA-407 / DSM 14655 / LMG 21543 / TTB310</strain>
    </source>
</reference>
<protein>
    <submittedName>
        <fullName evidence="1">Uncharacterized protein</fullName>
    </submittedName>
</protein>
<dbReference type="AlphaFoldDB" id="F5Y456"/>
<sequence>MTTANLKAFVIGPIGDKEAADGTLARVAYEEGVQILEEVIIPACTAFGIEAVRADMIAKTGEIPEQIFRHLRDAPVVIADLTGANPNVMYELGLRHTTGKLTVQIGEKGRLPFDVAAIRTIMFKRTEAGLVQARKDLAKVIGANLDSGGDPVTATRVWFETSRTEMTESAIVEASDQAEGENSEEDAPGFLELIAETEIASQSLAQTMTAATTITEDIARVYSEATESVRQADARGGGAAARLALANRTASDLGGPALRLEIVAGDYAQTVARIEPGLKYLLERLAEDPKQIAEAPEFPKQMRALVTAAASTVEGALAMGSNAAEIGKASKSLRQVGRRLAASFKKMAETSGRVAGWRQLLDQLPVTENVSTQGKEP</sequence>
<dbReference type="Proteomes" id="UP000008385">
    <property type="component" value="Chromosome"/>
</dbReference>
<evidence type="ECO:0000313" key="2">
    <source>
        <dbReference type="Proteomes" id="UP000008385"/>
    </source>
</evidence>
<organism evidence="1 2">
    <name type="scientific">Ramlibacter tataouinensis (strain ATCC BAA-407 / DSM 14655 / LMG 21543 / TTB310)</name>
    <dbReference type="NCBI Taxonomy" id="365046"/>
    <lineage>
        <taxon>Bacteria</taxon>
        <taxon>Pseudomonadati</taxon>
        <taxon>Pseudomonadota</taxon>
        <taxon>Betaproteobacteria</taxon>
        <taxon>Burkholderiales</taxon>
        <taxon>Comamonadaceae</taxon>
        <taxon>Ramlibacter</taxon>
    </lineage>
</organism>
<dbReference type="KEGG" id="rta:Rta_14315"/>
<accession>F5Y456</accession>
<reference evidence="1 2" key="2">
    <citation type="journal article" date="2011" name="PLoS ONE">
        <title>The Cyst-Dividing Bacterium Ramlibacter tataouinensis TTB310 Genome Reveals a Well-Stocked Toolbox for Adaptation to a Desert Environment.</title>
        <authorList>
            <person name="De Luca G."/>
            <person name="Barakat M."/>
            <person name="Ortet P."/>
            <person name="Fochesato S."/>
            <person name="Jourlin-Castelli C."/>
            <person name="Ansaldi M."/>
            <person name="Py B."/>
            <person name="Fichant G."/>
            <person name="Coutinho P.M."/>
            <person name="Voulhoux R."/>
            <person name="Bastien O."/>
            <person name="Marechal E."/>
            <person name="Henrissat B."/>
            <person name="Quentin Y."/>
            <person name="Noirot P."/>
            <person name="Filloux A."/>
            <person name="Mejean V."/>
            <person name="Dubow M.S."/>
            <person name="Barras F."/>
            <person name="Barbe V."/>
            <person name="Weissenbach J."/>
            <person name="Mihalcescu I."/>
            <person name="Vermeglio A."/>
            <person name="Achouak W."/>
            <person name="Heulin T."/>
        </authorList>
    </citation>
    <scope>NUCLEOTIDE SEQUENCE [LARGE SCALE GENOMIC DNA]</scope>
    <source>
        <strain evidence="2">ATCC BAA-407 / DSM 14655 / LMG 21543 / TTB310</strain>
    </source>
</reference>
<dbReference type="HOGENOM" id="CLU_733352_0_0_4"/>
<evidence type="ECO:0000313" key="1">
    <source>
        <dbReference type="EMBL" id="AEG92521.1"/>
    </source>
</evidence>
<dbReference type="eggNOG" id="COG2110">
    <property type="taxonomic scope" value="Bacteria"/>
</dbReference>
<proteinExistence type="predicted"/>
<dbReference type="RefSeq" id="WP_013900754.1">
    <property type="nucleotide sequence ID" value="NC_015677.1"/>
</dbReference>